<dbReference type="GO" id="GO:0005576">
    <property type="term" value="C:extracellular region"/>
    <property type="evidence" value="ECO:0007669"/>
    <property type="project" value="UniProtKB-SubCell"/>
</dbReference>
<evidence type="ECO:0000256" key="2">
    <source>
        <dbReference type="ARBA" id="ARBA00010472"/>
    </source>
</evidence>
<dbReference type="OrthoDB" id="3427327at2"/>
<proteinExistence type="inferred from homology"/>
<sequence length="132" mass="13074">MSSSASPSGPVSASATGSSVTVTVDDGNGGRQTWELSCSADGVVAGDHPDAQNACAAIAAAKKPWAPVPKDAACTMIYGGPQTATVKGTWDGVDVDAAFNREDGCEIARWDRIAPLLQPGTPAGRGGSGGGT</sequence>
<feature type="compositionally biased region" description="Low complexity" evidence="7">
    <location>
        <begin position="1"/>
        <end position="24"/>
    </location>
</feature>
<evidence type="ECO:0000256" key="6">
    <source>
        <dbReference type="ARBA" id="ARBA00023157"/>
    </source>
</evidence>
<comment type="similarity">
    <text evidence="2">Belongs to the protease inhibitor I16 (SSI) family.</text>
</comment>
<gene>
    <name evidence="9" type="ORF">CLV37_11817</name>
</gene>
<evidence type="ECO:0000259" key="8">
    <source>
        <dbReference type="Pfam" id="PF00720"/>
    </source>
</evidence>
<dbReference type="EMBL" id="PVZF01000018">
    <property type="protein sequence ID" value="PRY10047.1"/>
    <property type="molecule type" value="Genomic_DNA"/>
</dbReference>
<reference evidence="9 10" key="1">
    <citation type="submission" date="2018-03" db="EMBL/GenBank/DDBJ databases">
        <title>Genomic Encyclopedia of Archaeal and Bacterial Type Strains, Phase II (KMG-II): from individual species to whole genera.</title>
        <authorList>
            <person name="Goeker M."/>
        </authorList>
    </citation>
    <scope>NUCLEOTIDE SEQUENCE [LARGE SCALE GENOMIC DNA]</scope>
    <source>
        <strain evidence="9 10">DSM 19711</strain>
    </source>
</reference>
<keyword evidence="5" id="KW-0722">Serine protease inhibitor</keyword>
<name>A0A2T0QWV1_9ACTN</name>
<dbReference type="Proteomes" id="UP000238083">
    <property type="component" value="Unassembled WGS sequence"/>
</dbReference>
<keyword evidence="10" id="KW-1185">Reference proteome</keyword>
<keyword evidence="3" id="KW-0964">Secreted</keyword>
<evidence type="ECO:0000256" key="3">
    <source>
        <dbReference type="ARBA" id="ARBA00022525"/>
    </source>
</evidence>
<evidence type="ECO:0000256" key="4">
    <source>
        <dbReference type="ARBA" id="ARBA00022690"/>
    </source>
</evidence>
<keyword evidence="4" id="KW-0646">Protease inhibitor</keyword>
<feature type="region of interest" description="Disordered" evidence="7">
    <location>
        <begin position="1"/>
        <end position="33"/>
    </location>
</feature>
<protein>
    <submittedName>
        <fullName evidence="9">Subtilisin inhibitor-like</fullName>
    </submittedName>
</protein>
<dbReference type="GO" id="GO:0004867">
    <property type="term" value="F:serine-type endopeptidase inhibitor activity"/>
    <property type="evidence" value="ECO:0007669"/>
    <property type="project" value="UniProtKB-KW"/>
</dbReference>
<organism evidence="9 10">
    <name type="scientific">Kineococcus rhizosphaerae</name>
    <dbReference type="NCBI Taxonomy" id="559628"/>
    <lineage>
        <taxon>Bacteria</taxon>
        <taxon>Bacillati</taxon>
        <taxon>Actinomycetota</taxon>
        <taxon>Actinomycetes</taxon>
        <taxon>Kineosporiales</taxon>
        <taxon>Kineosporiaceae</taxon>
        <taxon>Kineococcus</taxon>
    </lineage>
</organism>
<comment type="caution">
    <text evidence="9">The sequence shown here is derived from an EMBL/GenBank/DDBJ whole genome shotgun (WGS) entry which is preliminary data.</text>
</comment>
<dbReference type="InterPro" id="IPR023549">
    <property type="entry name" value="Subtilisin_inhibitor"/>
</dbReference>
<evidence type="ECO:0000256" key="7">
    <source>
        <dbReference type="SAM" id="MobiDB-lite"/>
    </source>
</evidence>
<dbReference type="AlphaFoldDB" id="A0A2T0QWV1"/>
<evidence type="ECO:0000256" key="1">
    <source>
        <dbReference type="ARBA" id="ARBA00004613"/>
    </source>
</evidence>
<accession>A0A2T0QWV1</accession>
<dbReference type="RefSeq" id="WP_106215387.1">
    <property type="nucleotide sequence ID" value="NZ_PVZF01000018.1"/>
</dbReference>
<keyword evidence="6" id="KW-1015">Disulfide bond</keyword>
<dbReference type="Gene3D" id="3.30.350.10">
    <property type="entry name" value="Subtilisin inhibitor-like"/>
    <property type="match status" value="1"/>
</dbReference>
<evidence type="ECO:0000313" key="10">
    <source>
        <dbReference type="Proteomes" id="UP000238083"/>
    </source>
</evidence>
<feature type="domain" description="Subtilisin inhibitor" evidence="8">
    <location>
        <begin position="20"/>
        <end position="96"/>
    </location>
</feature>
<dbReference type="SUPFAM" id="SSF55399">
    <property type="entry name" value="Subtilisin inhibitor"/>
    <property type="match status" value="1"/>
</dbReference>
<dbReference type="InterPro" id="IPR036819">
    <property type="entry name" value="Subtilisin_inhibitor-like_sf"/>
</dbReference>
<dbReference type="Pfam" id="PF00720">
    <property type="entry name" value="SSI"/>
    <property type="match status" value="1"/>
</dbReference>
<comment type="subcellular location">
    <subcellularLocation>
        <location evidence="1">Secreted</location>
    </subcellularLocation>
</comment>
<evidence type="ECO:0000313" key="9">
    <source>
        <dbReference type="EMBL" id="PRY10047.1"/>
    </source>
</evidence>
<evidence type="ECO:0000256" key="5">
    <source>
        <dbReference type="ARBA" id="ARBA00022900"/>
    </source>
</evidence>